<dbReference type="InterPro" id="IPR020476">
    <property type="entry name" value="Nudix_hydrolase"/>
</dbReference>
<dbReference type="PROSITE" id="PS00893">
    <property type="entry name" value="NUDIX_BOX"/>
    <property type="match status" value="1"/>
</dbReference>
<comment type="similarity">
    <text evidence="2">Belongs to the Nudix hydrolase family.</text>
</comment>
<dbReference type="PANTHER" id="PTHR43736:SF1">
    <property type="entry name" value="DIHYDRONEOPTERIN TRIPHOSPHATE DIPHOSPHATASE"/>
    <property type="match status" value="1"/>
</dbReference>
<dbReference type="GO" id="GO:0016787">
    <property type="term" value="F:hydrolase activity"/>
    <property type="evidence" value="ECO:0007669"/>
    <property type="project" value="UniProtKB-KW"/>
</dbReference>
<dbReference type="Gene3D" id="3.90.79.10">
    <property type="entry name" value="Nucleoside Triphosphate Pyrophosphohydrolase"/>
    <property type="match status" value="1"/>
</dbReference>
<evidence type="ECO:0000256" key="1">
    <source>
        <dbReference type="ARBA" id="ARBA00022801"/>
    </source>
</evidence>
<keyword evidence="5" id="KW-1185">Reference proteome</keyword>
<dbReference type="InterPro" id="IPR020084">
    <property type="entry name" value="NUDIX_hydrolase_CS"/>
</dbReference>
<name>A0AAW6TPK9_9BACT</name>
<dbReference type="Proteomes" id="UP001431776">
    <property type="component" value="Unassembled WGS sequence"/>
</dbReference>
<dbReference type="EMBL" id="JASCXX010000001">
    <property type="protein sequence ID" value="MDI6447607.1"/>
    <property type="molecule type" value="Genomic_DNA"/>
</dbReference>
<dbReference type="CDD" id="cd18874">
    <property type="entry name" value="NUDIX_Hydrolase"/>
    <property type="match status" value="1"/>
</dbReference>
<dbReference type="AlphaFoldDB" id="A0AAW6TPK9"/>
<protein>
    <submittedName>
        <fullName evidence="4">NUDIX domain-containing protein</fullName>
    </submittedName>
</protein>
<comment type="caution">
    <text evidence="4">The sequence shown here is derived from an EMBL/GenBank/DDBJ whole genome shotgun (WGS) entry which is preliminary data.</text>
</comment>
<evidence type="ECO:0000259" key="3">
    <source>
        <dbReference type="PROSITE" id="PS51462"/>
    </source>
</evidence>
<gene>
    <name evidence="4" type="ORF">QJ522_01020</name>
</gene>
<sequence length="138" mass="16583">MAKQNYPEPTVGALIFNGEGKLFLMRSHKWRGKWVVPGGHIELGETMEQALRREIREETNLEIRDIEFICFQEFIHDERFWQRRHFIFFDYACRTDSTEVVLNDEAQDYAWIDLDRAMAMPVEHYTAVAITEYRKKHR</sequence>
<keyword evidence="1 2" id="KW-0378">Hydrolase</keyword>
<accession>A0AAW6TPK9</accession>
<evidence type="ECO:0000256" key="2">
    <source>
        <dbReference type="RuleBase" id="RU003476"/>
    </source>
</evidence>
<proteinExistence type="inferred from homology"/>
<evidence type="ECO:0000313" key="5">
    <source>
        <dbReference type="Proteomes" id="UP001431776"/>
    </source>
</evidence>
<dbReference type="SUPFAM" id="SSF55811">
    <property type="entry name" value="Nudix"/>
    <property type="match status" value="1"/>
</dbReference>
<reference evidence="4" key="1">
    <citation type="submission" date="2023-05" db="EMBL/GenBank/DDBJ databases">
        <title>Anaerotaeda fermentans gen. nov., sp. nov., a novel anaerobic planctomycete of the new family within the order Sedimentisphaerales isolated from Taman Peninsula, Russia.</title>
        <authorList>
            <person name="Khomyakova M.A."/>
            <person name="Merkel A.Y."/>
            <person name="Slobodkin A.I."/>
        </authorList>
    </citation>
    <scope>NUCLEOTIDE SEQUENCE</scope>
    <source>
        <strain evidence="4">M17dextr</strain>
    </source>
</reference>
<organism evidence="4 5">
    <name type="scientific">Anaerobaca lacustris</name>
    <dbReference type="NCBI Taxonomy" id="3044600"/>
    <lineage>
        <taxon>Bacteria</taxon>
        <taxon>Pseudomonadati</taxon>
        <taxon>Planctomycetota</taxon>
        <taxon>Phycisphaerae</taxon>
        <taxon>Sedimentisphaerales</taxon>
        <taxon>Anaerobacaceae</taxon>
        <taxon>Anaerobaca</taxon>
    </lineage>
</organism>
<dbReference type="PRINTS" id="PR00502">
    <property type="entry name" value="NUDIXFAMILY"/>
</dbReference>
<dbReference type="InterPro" id="IPR000086">
    <property type="entry name" value="NUDIX_hydrolase_dom"/>
</dbReference>
<dbReference type="RefSeq" id="WP_349243017.1">
    <property type="nucleotide sequence ID" value="NZ_JASCXX010000001.1"/>
</dbReference>
<dbReference type="InterPro" id="IPR015797">
    <property type="entry name" value="NUDIX_hydrolase-like_dom_sf"/>
</dbReference>
<evidence type="ECO:0000313" key="4">
    <source>
        <dbReference type="EMBL" id="MDI6447607.1"/>
    </source>
</evidence>
<dbReference type="PROSITE" id="PS51462">
    <property type="entry name" value="NUDIX"/>
    <property type="match status" value="1"/>
</dbReference>
<feature type="domain" description="Nudix hydrolase" evidence="3">
    <location>
        <begin position="6"/>
        <end position="134"/>
    </location>
</feature>
<dbReference type="Pfam" id="PF00293">
    <property type="entry name" value="NUDIX"/>
    <property type="match status" value="1"/>
</dbReference>
<dbReference type="PANTHER" id="PTHR43736">
    <property type="entry name" value="ADP-RIBOSE PYROPHOSPHATASE"/>
    <property type="match status" value="1"/>
</dbReference>